<feature type="transmembrane region" description="Helical" evidence="1">
    <location>
        <begin position="71"/>
        <end position="91"/>
    </location>
</feature>
<name>A0ABV3YZB0_9PSED</name>
<comment type="caution">
    <text evidence="2">The sequence shown here is derived from an EMBL/GenBank/DDBJ whole genome shotgun (WGS) entry which is preliminary data.</text>
</comment>
<feature type="transmembrane region" description="Helical" evidence="1">
    <location>
        <begin position="32"/>
        <end position="59"/>
    </location>
</feature>
<evidence type="ECO:0000313" key="3">
    <source>
        <dbReference type="Proteomes" id="UP001560296"/>
    </source>
</evidence>
<accession>A0ABV3YZB0</accession>
<dbReference type="RefSeq" id="WP_369289598.1">
    <property type="nucleotide sequence ID" value="NZ_JBFTEG010000038.1"/>
</dbReference>
<proteinExistence type="predicted"/>
<evidence type="ECO:0000313" key="2">
    <source>
        <dbReference type="EMBL" id="MEX6504676.1"/>
    </source>
</evidence>
<keyword evidence="3" id="KW-1185">Reference proteome</keyword>
<protein>
    <submittedName>
        <fullName evidence="2">Uncharacterized protein</fullName>
    </submittedName>
</protein>
<feature type="transmembrane region" description="Helical" evidence="1">
    <location>
        <begin position="7"/>
        <end position="26"/>
    </location>
</feature>
<keyword evidence="1" id="KW-0472">Membrane</keyword>
<reference evidence="2 3" key="1">
    <citation type="submission" date="2024-07" db="EMBL/GenBank/DDBJ databases">
        <authorList>
            <person name="Li M."/>
        </authorList>
    </citation>
    <scope>NUCLEOTIDE SEQUENCE [LARGE SCALE GENOMIC DNA]</scope>
    <source>
        <strain evidence="2 3">25A3E</strain>
    </source>
</reference>
<feature type="transmembrane region" description="Helical" evidence="1">
    <location>
        <begin position="111"/>
        <end position="127"/>
    </location>
</feature>
<keyword evidence="1" id="KW-0812">Transmembrane</keyword>
<dbReference type="EMBL" id="JBFTEG010000038">
    <property type="protein sequence ID" value="MEX6504676.1"/>
    <property type="molecule type" value="Genomic_DNA"/>
</dbReference>
<dbReference type="Proteomes" id="UP001560296">
    <property type="component" value="Unassembled WGS sequence"/>
</dbReference>
<gene>
    <name evidence="2" type="ORF">AB5S05_21760</name>
</gene>
<evidence type="ECO:0000256" key="1">
    <source>
        <dbReference type="SAM" id="Phobius"/>
    </source>
</evidence>
<sequence length="133" mass="14375">MSFAVAIKAVVIWLAILVVAVLNGLLRETVLVPHFAAATSLVLSGLLLSCLIFVAAYLLLPWLGTRVPAQLLLIGVGWLVLTLIFEFSFGLSQGKPLSEILQAYAFKGGNIWPLVLLCTAVSPWLAAKLRGWF</sequence>
<keyword evidence="1" id="KW-1133">Transmembrane helix</keyword>
<organism evidence="2 3">
    <name type="scientific">Pseudomonas zhanjiangensis</name>
    <dbReference type="NCBI Taxonomy" id="3239015"/>
    <lineage>
        <taxon>Bacteria</taxon>
        <taxon>Pseudomonadati</taxon>
        <taxon>Pseudomonadota</taxon>
        <taxon>Gammaproteobacteria</taxon>
        <taxon>Pseudomonadales</taxon>
        <taxon>Pseudomonadaceae</taxon>
        <taxon>Pseudomonas</taxon>
    </lineage>
</organism>